<organism evidence="1 2">
    <name type="scientific">Streptomyces kaniharaensis</name>
    <dbReference type="NCBI Taxonomy" id="212423"/>
    <lineage>
        <taxon>Bacteria</taxon>
        <taxon>Bacillati</taxon>
        <taxon>Actinomycetota</taxon>
        <taxon>Actinomycetes</taxon>
        <taxon>Kitasatosporales</taxon>
        <taxon>Streptomycetaceae</taxon>
        <taxon>Streptomyces</taxon>
    </lineage>
</organism>
<keyword evidence="2" id="KW-1185">Reference proteome</keyword>
<dbReference type="AlphaFoldDB" id="A0A6N7L578"/>
<gene>
    <name evidence="1" type="ORF">F7Q99_36245</name>
</gene>
<proteinExistence type="predicted"/>
<evidence type="ECO:0000313" key="2">
    <source>
        <dbReference type="Proteomes" id="UP000450000"/>
    </source>
</evidence>
<evidence type="ECO:0000313" key="1">
    <source>
        <dbReference type="EMBL" id="MQS17494.1"/>
    </source>
</evidence>
<dbReference type="OrthoDB" id="5119715at2"/>
<dbReference type="EMBL" id="WBOF01000005">
    <property type="protein sequence ID" value="MQS17494.1"/>
    <property type="molecule type" value="Genomic_DNA"/>
</dbReference>
<dbReference type="RefSeq" id="WP_153470521.1">
    <property type="nucleotide sequence ID" value="NZ_WBOF01000005.1"/>
</dbReference>
<accession>A0A6N7L578</accession>
<dbReference type="Proteomes" id="UP000450000">
    <property type="component" value="Unassembled WGS sequence"/>
</dbReference>
<sequence>MTDPEIAIGPDRKIAIDPPRCGCTECGNGEYVPLDEASGEQIARMLMGELRDHTERQFWVDVRWVSEPTYSSATRGSVRKVTVYSGTDPECEPGHTWDVTDHIPTGLSPLPWF</sequence>
<name>A0A6N7L578_9ACTN</name>
<protein>
    <submittedName>
        <fullName evidence="1">Uncharacterized protein</fullName>
    </submittedName>
</protein>
<reference evidence="1 2" key="1">
    <citation type="submission" date="2019-09" db="EMBL/GenBank/DDBJ databases">
        <title>Genome Sequences of Streptomyces kaniharaensis ATCC 21070.</title>
        <authorList>
            <person name="Zhu W."/>
            <person name="De Crecy-Lagard V."/>
            <person name="Richards N.G."/>
        </authorList>
    </citation>
    <scope>NUCLEOTIDE SEQUENCE [LARGE SCALE GENOMIC DNA]</scope>
    <source>
        <strain evidence="1 2">SF-557</strain>
    </source>
</reference>
<comment type="caution">
    <text evidence="1">The sequence shown here is derived from an EMBL/GenBank/DDBJ whole genome shotgun (WGS) entry which is preliminary data.</text>
</comment>